<dbReference type="Proteomes" id="UP000035642">
    <property type="component" value="Unassembled WGS sequence"/>
</dbReference>
<evidence type="ECO:0000313" key="2">
    <source>
        <dbReference type="WBParaSite" id="ACAC_0001050601-mRNA-1"/>
    </source>
</evidence>
<name>A0A0K0DH72_ANGCA</name>
<dbReference type="WBParaSite" id="ACAC_0001050601-mRNA-1">
    <property type="protein sequence ID" value="ACAC_0001050601-mRNA-1"/>
    <property type="gene ID" value="ACAC_0001050601"/>
</dbReference>
<reference evidence="2" key="2">
    <citation type="submission" date="2017-02" db="UniProtKB">
        <authorList>
            <consortium name="WormBaseParasite"/>
        </authorList>
    </citation>
    <scope>IDENTIFICATION</scope>
</reference>
<sequence>MDHPGRVTWFHKGKPSSFSQEGPLLGANLGALANMTTVNRRNLGFMAFHDSGVLRISDPDKYLSATYLSFERINGLHA</sequence>
<reference evidence="1" key="1">
    <citation type="submission" date="2012-09" db="EMBL/GenBank/DDBJ databases">
        <authorList>
            <person name="Martin A.A."/>
        </authorList>
    </citation>
    <scope>NUCLEOTIDE SEQUENCE</scope>
</reference>
<accession>A0A0K0DH72</accession>
<evidence type="ECO:0000313" key="1">
    <source>
        <dbReference type="Proteomes" id="UP000035642"/>
    </source>
</evidence>
<dbReference type="AlphaFoldDB" id="A0A0K0DH72"/>
<keyword evidence="1" id="KW-1185">Reference proteome</keyword>
<organism evidence="1 2">
    <name type="scientific">Angiostrongylus cantonensis</name>
    <name type="common">Rat lungworm</name>
    <dbReference type="NCBI Taxonomy" id="6313"/>
    <lineage>
        <taxon>Eukaryota</taxon>
        <taxon>Metazoa</taxon>
        <taxon>Ecdysozoa</taxon>
        <taxon>Nematoda</taxon>
        <taxon>Chromadorea</taxon>
        <taxon>Rhabditida</taxon>
        <taxon>Rhabditina</taxon>
        <taxon>Rhabditomorpha</taxon>
        <taxon>Strongyloidea</taxon>
        <taxon>Metastrongylidae</taxon>
        <taxon>Angiostrongylus</taxon>
    </lineage>
</organism>
<protein>
    <submittedName>
        <fullName evidence="2">Dirigent protein</fullName>
    </submittedName>
</protein>
<proteinExistence type="predicted"/>